<feature type="transmembrane region" description="Helical" evidence="6">
    <location>
        <begin position="64"/>
        <end position="87"/>
    </location>
</feature>
<evidence type="ECO:0000256" key="2">
    <source>
        <dbReference type="ARBA" id="ARBA00022692"/>
    </source>
</evidence>
<proteinExistence type="inferred from homology"/>
<dbReference type="OrthoDB" id="3364966at2759"/>
<comment type="similarity">
    <text evidence="5">Belongs to the TMEM41 family.</text>
</comment>
<evidence type="ECO:0000256" key="1">
    <source>
        <dbReference type="ARBA" id="ARBA00004141"/>
    </source>
</evidence>
<feature type="transmembrane region" description="Helical" evidence="6">
    <location>
        <begin position="154"/>
        <end position="179"/>
    </location>
</feature>
<dbReference type="InterPro" id="IPR032816">
    <property type="entry name" value="VTT_dom"/>
</dbReference>
<accession>A0A7R9AA63</accession>
<organism evidence="8">
    <name type="scientific">Darwinula stevensoni</name>
    <dbReference type="NCBI Taxonomy" id="69355"/>
    <lineage>
        <taxon>Eukaryota</taxon>
        <taxon>Metazoa</taxon>
        <taxon>Ecdysozoa</taxon>
        <taxon>Arthropoda</taxon>
        <taxon>Crustacea</taxon>
        <taxon>Oligostraca</taxon>
        <taxon>Ostracoda</taxon>
        <taxon>Podocopa</taxon>
        <taxon>Podocopida</taxon>
        <taxon>Darwinulocopina</taxon>
        <taxon>Darwinuloidea</taxon>
        <taxon>Darwinulidae</taxon>
        <taxon>Darwinula</taxon>
    </lineage>
</organism>
<dbReference type="Proteomes" id="UP000677054">
    <property type="component" value="Unassembled WGS sequence"/>
</dbReference>
<keyword evidence="3 6" id="KW-1133">Transmembrane helix</keyword>
<dbReference type="Pfam" id="PF09335">
    <property type="entry name" value="VTT_dom"/>
    <property type="match status" value="1"/>
</dbReference>
<keyword evidence="4 6" id="KW-0472">Membrane</keyword>
<evidence type="ECO:0000313" key="9">
    <source>
        <dbReference type="Proteomes" id="UP000677054"/>
    </source>
</evidence>
<feature type="transmembrane region" description="Helical" evidence="6">
    <location>
        <begin position="269"/>
        <end position="291"/>
    </location>
</feature>
<comment type="subcellular location">
    <subcellularLocation>
        <location evidence="1">Membrane</location>
        <topology evidence="1">Multi-pass membrane protein</topology>
    </subcellularLocation>
</comment>
<evidence type="ECO:0000256" key="3">
    <source>
        <dbReference type="ARBA" id="ARBA00022989"/>
    </source>
</evidence>
<dbReference type="InterPro" id="IPR045014">
    <property type="entry name" value="TM41A/B"/>
</dbReference>
<dbReference type="GO" id="GO:0005789">
    <property type="term" value="C:endoplasmic reticulum membrane"/>
    <property type="evidence" value="ECO:0007669"/>
    <property type="project" value="TreeGrafter"/>
</dbReference>
<keyword evidence="9" id="KW-1185">Reference proteome</keyword>
<dbReference type="EMBL" id="LR902260">
    <property type="protein sequence ID" value="CAD7250238.1"/>
    <property type="molecule type" value="Genomic_DNA"/>
</dbReference>
<feature type="domain" description="VTT" evidence="7">
    <location>
        <begin position="138"/>
        <end position="258"/>
    </location>
</feature>
<evidence type="ECO:0000256" key="6">
    <source>
        <dbReference type="SAM" id="Phobius"/>
    </source>
</evidence>
<sequence length="300" mass="33423">MPTKDPGHPPSQNQLLPSSQYLGDLVLDLEGVSGDPVLTMDVKKVKGIETEIVSSNGESGSTRFAVLILAVIFLSSLTSLFYVYTMFPKLEEDERQYIKLPKDIDDAKNLGNVLSRYKDMYFSEVLSGVFGSLQTFAIPGSIFLSILSGFLFPFWLALGLVCFCSATGAMFCYLLSYLVGRRLVHKYFPEKALEWSKMVNRHREHLLNYIIFLRITPFLPNWFINITAPVIGVPLVPFYLGTFFGVAPPSFVAIQAGTTLQKLTSSKDAVSWGAVALLAVLALLSLLPVLFKKRLRDKFD</sequence>
<dbReference type="PANTHER" id="PTHR43220">
    <property type="match status" value="1"/>
</dbReference>
<dbReference type="GO" id="GO:0000045">
    <property type="term" value="P:autophagosome assembly"/>
    <property type="evidence" value="ECO:0007669"/>
    <property type="project" value="TreeGrafter"/>
</dbReference>
<reference evidence="8" key="1">
    <citation type="submission" date="2020-11" db="EMBL/GenBank/DDBJ databases">
        <authorList>
            <person name="Tran Van P."/>
        </authorList>
    </citation>
    <scope>NUCLEOTIDE SEQUENCE</scope>
</reference>
<dbReference type="PANTHER" id="PTHR43220:SF18">
    <property type="entry name" value="TRANSMEMBRANE PROTEIN 41B"/>
    <property type="match status" value="1"/>
</dbReference>
<name>A0A7R9AA63_9CRUS</name>
<dbReference type="EMBL" id="CAJPEV010002743">
    <property type="protein sequence ID" value="CAG0897902.1"/>
    <property type="molecule type" value="Genomic_DNA"/>
</dbReference>
<gene>
    <name evidence="8" type="ORF">DSTB1V02_LOCUS10020</name>
</gene>
<feature type="transmembrane region" description="Helical" evidence="6">
    <location>
        <begin position="125"/>
        <end position="148"/>
    </location>
</feature>
<evidence type="ECO:0000259" key="7">
    <source>
        <dbReference type="Pfam" id="PF09335"/>
    </source>
</evidence>
<protein>
    <recommendedName>
        <fullName evidence="7">VTT domain-containing protein</fullName>
    </recommendedName>
</protein>
<keyword evidence="2 6" id="KW-0812">Transmembrane</keyword>
<dbReference type="AlphaFoldDB" id="A0A7R9AA63"/>
<evidence type="ECO:0000313" key="8">
    <source>
        <dbReference type="EMBL" id="CAD7250238.1"/>
    </source>
</evidence>
<evidence type="ECO:0000256" key="4">
    <source>
        <dbReference type="ARBA" id="ARBA00023136"/>
    </source>
</evidence>
<evidence type="ECO:0000256" key="5">
    <source>
        <dbReference type="ARBA" id="ARBA00025797"/>
    </source>
</evidence>